<accession>A0A7X8SJR8</accession>
<organism evidence="1 2">
    <name type="scientific">Flammeovirga agarivorans</name>
    <dbReference type="NCBI Taxonomy" id="2726742"/>
    <lineage>
        <taxon>Bacteria</taxon>
        <taxon>Pseudomonadati</taxon>
        <taxon>Bacteroidota</taxon>
        <taxon>Cytophagia</taxon>
        <taxon>Cytophagales</taxon>
        <taxon>Flammeovirgaceae</taxon>
        <taxon>Flammeovirga</taxon>
    </lineage>
</organism>
<gene>
    <name evidence="1" type="ORF">HGP29_09310</name>
</gene>
<comment type="caution">
    <text evidence="1">The sequence shown here is derived from an EMBL/GenBank/DDBJ whole genome shotgun (WGS) entry which is preliminary data.</text>
</comment>
<proteinExistence type="predicted"/>
<dbReference type="AlphaFoldDB" id="A0A7X8SJR8"/>
<keyword evidence="2" id="KW-1185">Reference proteome</keyword>
<evidence type="ECO:0000313" key="2">
    <source>
        <dbReference type="Proteomes" id="UP000585050"/>
    </source>
</evidence>
<sequence>MKHCIFLFILLPICSFGQILDGEYLSTLIVESEKKPSGTLNSMRHQLISLKFNKDEKSVVFKNLKYDKSTPSNYTQTGNRITFIDHHKGSYIVEKSDGLIILTHNINDSTSTSMYLIELPPKRSNLNNRNSLHTGTLKINHEKTQIKTTGLGLVFTSNILGNREYKTNKVNCSGYAIFYLKNSIRNPMPVFIVKNGTDSKMSGTLLVYDFYNESDVILQKYKFQIKK</sequence>
<protein>
    <submittedName>
        <fullName evidence="1">Uncharacterized protein</fullName>
    </submittedName>
</protein>
<dbReference type="Proteomes" id="UP000585050">
    <property type="component" value="Unassembled WGS sequence"/>
</dbReference>
<dbReference type="RefSeq" id="WP_168882126.1">
    <property type="nucleotide sequence ID" value="NZ_JABAIL010000003.1"/>
</dbReference>
<dbReference type="EMBL" id="JABAIL010000003">
    <property type="protein sequence ID" value="NLR91402.1"/>
    <property type="molecule type" value="Genomic_DNA"/>
</dbReference>
<evidence type="ECO:0000313" key="1">
    <source>
        <dbReference type="EMBL" id="NLR91402.1"/>
    </source>
</evidence>
<name>A0A7X8SJR8_9BACT</name>
<reference evidence="1 2" key="1">
    <citation type="submission" date="2020-04" db="EMBL/GenBank/DDBJ databases">
        <title>Flammeovirga sp. SR4, a novel species isolated from seawater.</title>
        <authorList>
            <person name="Wang X."/>
        </authorList>
    </citation>
    <scope>NUCLEOTIDE SEQUENCE [LARGE SCALE GENOMIC DNA]</scope>
    <source>
        <strain evidence="1 2">SR4</strain>
    </source>
</reference>